<dbReference type="PROSITE" id="PS51233">
    <property type="entry name" value="VWFD"/>
    <property type="match status" value="1"/>
</dbReference>
<sequence>MWNKEDAVMVELDPKYNNHTCGLCGDYNGKPIYNEFFDEEMYYSAVYFGNMQKVHDPSVVCTDVDDTQQKDTSHCSQYKII</sequence>
<feature type="domain" description="VWFD" evidence="3">
    <location>
        <begin position="1"/>
        <end position="62"/>
    </location>
</feature>
<evidence type="ECO:0000259" key="3">
    <source>
        <dbReference type="PROSITE" id="PS51233"/>
    </source>
</evidence>
<proteinExistence type="predicted"/>
<dbReference type="Proteomes" id="UP000228934">
    <property type="component" value="Unassembled WGS sequence"/>
</dbReference>
<dbReference type="InterPro" id="IPR050780">
    <property type="entry name" value="Mucin_vWF_Thrombospondin_sf"/>
</dbReference>
<evidence type="ECO:0000256" key="2">
    <source>
        <dbReference type="ARBA" id="ARBA00023180"/>
    </source>
</evidence>
<reference evidence="5" key="1">
    <citation type="journal article" date="2017" name="Nat. Commun.">
        <title>The North American bullfrog draft genome provides insight into hormonal regulation of long noncoding RNA.</title>
        <authorList>
            <person name="Hammond S.A."/>
            <person name="Warren R.L."/>
            <person name="Vandervalk B.P."/>
            <person name="Kucuk E."/>
            <person name="Khan H."/>
            <person name="Gibb E.A."/>
            <person name="Pandoh P."/>
            <person name="Kirk H."/>
            <person name="Zhao Y."/>
            <person name="Jones M."/>
            <person name="Mungall A.J."/>
            <person name="Coope R."/>
            <person name="Pleasance S."/>
            <person name="Moore R.A."/>
            <person name="Holt R.A."/>
            <person name="Round J.M."/>
            <person name="Ohora S."/>
            <person name="Walle B.V."/>
            <person name="Veldhoen N."/>
            <person name="Helbing C.C."/>
            <person name="Birol I."/>
        </authorList>
    </citation>
    <scope>NUCLEOTIDE SEQUENCE [LARGE SCALE GENOMIC DNA]</scope>
</reference>
<dbReference type="GO" id="GO:0031012">
    <property type="term" value="C:extracellular matrix"/>
    <property type="evidence" value="ECO:0007669"/>
    <property type="project" value="TreeGrafter"/>
</dbReference>
<accession>A0A2G9SAE0</accession>
<dbReference type="AlphaFoldDB" id="A0A2G9SAE0"/>
<protein>
    <recommendedName>
        <fullName evidence="3">VWFD domain-containing protein</fullName>
    </recommendedName>
</protein>
<dbReference type="OrthoDB" id="160294at2759"/>
<dbReference type="PANTHER" id="PTHR11339:SF371">
    <property type="entry name" value="MUCIN-2"/>
    <property type="match status" value="1"/>
</dbReference>
<dbReference type="InterPro" id="IPR001846">
    <property type="entry name" value="VWF_type-D"/>
</dbReference>
<keyword evidence="5" id="KW-1185">Reference proteome</keyword>
<keyword evidence="2" id="KW-0325">Glycoprotein</keyword>
<evidence type="ECO:0000256" key="1">
    <source>
        <dbReference type="ARBA" id="ARBA00023157"/>
    </source>
</evidence>
<dbReference type="EMBL" id="KV925297">
    <property type="protein sequence ID" value="PIO37148.1"/>
    <property type="molecule type" value="Genomic_DNA"/>
</dbReference>
<organism evidence="4 5">
    <name type="scientific">Aquarana catesbeiana</name>
    <name type="common">American bullfrog</name>
    <name type="synonym">Rana catesbeiana</name>
    <dbReference type="NCBI Taxonomy" id="8400"/>
    <lineage>
        <taxon>Eukaryota</taxon>
        <taxon>Metazoa</taxon>
        <taxon>Chordata</taxon>
        <taxon>Craniata</taxon>
        <taxon>Vertebrata</taxon>
        <taxon>Euteleostomi</taxon>
        <taxon>Amphibia</taxon>
        <taxon>Batrachia</taxon>
        <taxon>Anura</taxon>
        <taxon>Neobatrachia</taxon>
        <taxon>Ranoidea</taxon>
        <taxon>Ranidae</taxon>
        <taxon>Aquarana</taxon>
    </lineage>
</organism>
<name>A0A2G9SAE0_AQUCT</name>
<gene>
    <name evidence="4" type="ORF">AB205_0166420</name>
</gene>
<dbReference type="GO" id="GO:0005615">
    <property type="term" value="C:extracellular space"/>
    <property type="evidence" value="ECO:0007669"/>
    <property type="project" value="TreeGrafter"/>
</dbReference>
<evidence type="ECO:0000313" key="4">
    <source>
        <dbReference type="EMBL" id="PIO37148.1"/>
    </source>
</evidence>
<keyword evidence="1" id="KW-1015">Disulfide bond</keyword>
<dbReference type="PANTHER" id="PTHR11339">
    <property type="entry name" value="EXTRACELLULAR MATRIX GLYCOPROTEIN RELATED"/>
    <property type="match status" value="1"/>
</dbReference>
<dbReference type="Pfam" id="PF00094">
    <property type="entry name" value="VWD"/>
    <property type="match status" value="1"/>
</dbReference>
<evidence type="ECO:0000313" key="5">
    <source>
        <dbReference type="Proteomes" id="UP000228934"/>
    </source>
</evidence>